<evidence type="ECO:0000313" key="2">
    <source>
        <dbReference type="EMBL" id="OUC92669.1"/>
    </source>
</evidence>
<accession>A0A243RD80</accession>
<keyword evidence="1" id="KW-0812">Transmembrane</keyword>
<proteinExistence type="predicted"/>
<keyword evidence="3" id="KW-1185">Reference proteome</keyword>
<dbReference type="RefSeq" id="WP_086576725.1">
    <property type="nucleotide sequence ID" value="NZ_NGFP01000165.1"/>
</dbReference>
<gene>
    <name evidence="2" type="ORF">CA984_29140</name>
</gene>
<dbReference type="Proteomes" id="UP000194761">
    <property type="component" value="Unassembled WGS sequence"/>
</dbReference>
<reference evidence="2 3" key="1">
    <citation type="submission" date="2017-05" db="EMBL/GenBank/DDBJ databases">
        <title>Biotechnological potential of actinobacteria isolated from South African environments.</title>
        <authorList>
            <person name="Le Roes-Hill M."/>
            <person name="Prins A."/>
            <person name="Durrell K.A."/>
        </authorList>
    </citation>
    <scope>NUCLEOTIDE SEQUENCE [LARGE SCALE GENOMIC DNA]</scope>
    <source>
        <strain evidence="2">M26</strain>
    </source>
</reference>
<dbReference type="EMBL" id="NGFP01000165">
    <property type="protein sequence ID" value="OUC92669.1"/>
    <property type="molecule type" value="Genomic_DNA"/>
</dbReference>
<name>A0A243RD80_9ACTN</name>
<feature type="transmembrane region" description="Helical" evidence="1">
    <location>
        <begin position="41"/>
        <end position="62"/>
    </location>
</feature>
<protein>
    <submittedName>
        <fullName evidence="2">Uncharacterized protein</fullName>
    </submittedName>
</protein>
<evidence type="ECO:0000256" key="1">
    <source>
        <dbReference type="SAM" id="Phobius"/>
    </source>
</evidence>
<organism evidence="2 3">
    <name type="scientific">Streptosporangium minutum</name>
    <dbReference type="NCBI Taxonomy" id="569862"/>
    <lineage>
        <taxon>Bacteria</taxon>
        <taxon>Bacillati</taxon>
        <taxon>Actinomycetota</taxon>
        <taxon>Actinomycetes</taxon>
        <taxon>Streptosporangiales</taxon>
        <taxon>Streptosporangiaceae</taxon>
        <taxon>Streptosporangium</taxon>
    </lineage>
</organism>
<keyword evidence="1" id="KW-1133">Transmembrane helix</keyword>
<keyword evidence="1" id="KW-0472">Membrane</keyword>
<comment type="caution">
    <text evidence="2">The sequence shown here is derived from an EMBL/GenBank/DDBJ whole genome shotgun (WGS) entry which is preliminary data.</text>
</comment>
<sequence>MTHTEHDLRELLAARSEGGSGGAARLEEIVTRGRRIRRRRWAAAGTLAAALAVVAGLTPVLLSGGQGRASNIAASVQTPQGEGVRLAGVRLANVGRKEKVSFTPRSGKTSYRVNCAGPVQTFVRLGDQVDHGRCGNEQGREWSTFGKLEEAREGVTVEVEVFTIPTSRVPADITAETALSREDFDRVLALAEPGPGLWEIAIHDGGVSDRSCSPDICLHSGTLPATKGERNLAGLPNSHTIESRRFKEINKRFRVKADPSGQGSVYVRCEGADLYAFIWPGATGDGVLAVAQPCGAMPVNWDFQSTDGATVAVVPRERVPAGLDFASDLEKGADLAREIVGGLTPTPGNWEVAVQQWDDPPSKVKKSWSSDGKVTFSFED</sequence>
<evidence type="ECO:0000313" key="3">
    <source>
        <dbReference type="Proteomes" id="UP000194761"/>
    </source>
</evidence>
<dbReference type="AlphaFoldDB" id="A0A243RD80"/>